<sequence>MNDTSLANTTSGPAGYQPKYPQLVEFSKEYANIHGPIAVVVCAWGVIANLVNIVVLTRKNMQSSTNLILTWLAVADLLTMASYLPVSIHFYIMRDPQLEFPSTRSIGWIGLMLFHINFTVVCHTIAIWLTIILAIFRYLYICYPIQGASLCSMLRAKIAILCVYLCTAVVCIPNYLLNAVKHDTSRCTNNVTTPACSHYEFKNSKLAEPFLNNFNYWIQAGLIKLIPCALLTILTILLIFAMHAANKRRMALKSQGKKDESDRAREHNRTTAMLLAIVALFLLTELPQGVLTLCSIFIETFFDDVYWPLGDLLDIMALLNNSINFVLYCTMSRQFRDTFKNVFCSCCESRPGWMKVRTAEPNGGGTSKV</sequence>
<dbReference type="EMBL" id="KB307163">
    <property type="protein sequence ID" value="ELT99172.1"/>
    <property type="molecule type" value="Genomic_DNA"/>
</dbReference>
<evidence type="ECO:0000313" key="7">
    <source>
        <dbReference type="EMBL" id="ELT99172.1"/>
    </source>
</evidence>
<feature type="transmembrane region" description="Helical" evidence="5">
    <location>
        <begin position="68"/>
        <end position="92"/>
    </location>
</feature>
<dbReference type="GO" id="GO:0008528">
    <property type="term" value="F:G protein-coupled peptide receptor activity"/>
    <property type="evidence" value="ECO:0007669"/>
    <property type="project" value="InterPro"/>
</dbReference>
<keyword evidence="4 5" id="KW-0472">Membrane</keyword>
<keyword evidence="3 5" id="KW-1133">Transmembrane helix</keyword>
<reference evidence="8" key="3">
    <citation type="submission" date="2015-06" db="UniProtKB">
        <authorList>
            <consortium name="EnsemblMetazoa"/>
        </authorList>
    </citation>
    <scope>IDENTIFICATION</scope>
</reference>
<dbReference type="PRINTS" id="PR00237">
    <property type="entry name" value="GPCRRHODOPSN"/>
</dbReference>
<dbReference type="InterPro" id="IPR019427">
    <property type="entry name" value="7TM_GPCR_serpentine_rcpt_Srw"/>
</dbReference>
<dbReference type="EnsemblMetazoa" id="CapteT142791">
    <property type="protein sequence ID" value="CapteP142791"/>
    <property type="gene ID" value="CapteG142791"/>
</dbReference>
<evidence type="ECO:0000256" key="5">
    <source>
        <dbReference type="SAM" id="Phobius"/>
    </source>
</evidence>
<dbReference type="PANTHER" id="PTHR46273:SF4">
    <property type="entry name" value="AT19640P"/>
    <property type="match status" value="1"/>
</dbReference>
<dbReference type="Gene3D" id="1.20.1070.10">
    <property type="entry name" value="Rhodopsin 7-helix transmembrane proteins"/>
    <property type="match status" value="1"/>
</dbReference>
<keyword evidence="2 5" id="KW-0812">Transmembrane</keyword>
<dbReference type="OMA" id="FHTIAFT"/>
<name>R7TZX6_CAPTE</name>
<reference evidence="7 9" key="2">
    <citation type="journal article" date="2013" name="Nature">
        <title>Insights into bilaterian evolution from three spiralian genomes.</title>
        <authorList>
            <person name="Simakov O."/>
            <person name="Marletaz F."/>
            <person name="Cho S.J."/>
            <person name="Edsinger-Gonzales E."/>
            <person name="Havlak P."/>
            <person name="Hellsten U."/>
            <person name="Kuo D.H."/>
            <person name="Larsson T."/>
            <person name="Lv J."/>
            <person name="Arendt D."/>
            <person name="Savage R."/>
            <person name="Osoegawa K."/>
            <person name="de Jong P."/>
            <person name="Grimwood J."/>
            <person name="Chapman J.A."/>
            <person name="Shapiro H."/>
            <person name="Aerts A."/>
            <person name="Otillar R.P."/>
            <person name="Terry A.Y."/>
            <person name="Boore J.L."/>
            <person name="Grigoriev I.V."/>
            <person name="Lindberg D.R."/>
            <person name="Seaver E.C."/>
            <person name="Weisblat D.A."/>
            <person name="Putnam N.H."/>
            <person name="Rokhsar D.S."/>
        </authorList>
    </citation>
    <scope>NUCLEOTIDE SEQUENCE</scope>
    <source>
        <strain evidence="7 9">I ESC-2004</strain>
    </source>
</reference>
<feature type="domain" description="G-protein coupled receptors family 1 profile" evidence="6">
    <location>
        <begin position="48"/>
        <end position="328"/>
    </location>
</feature>
<evidence type="ECO:0000256" key="2">
    <source>
        <dbReference type="ARBA" id="ARBA00022692"/>
    </source>
</evidence>
<evidence type="ECO:0000313" key="9">
    <source>
        <dbReference type="Proteomes" id="UP000014760"/>
    </source>
</evidence>
<dbReference type="HOGENOM" id="CLU_009579_24_4_1"/>
<dbReference type="CDD" id="cd14978">
    <property type="entry name" value="7tmA_FMRFamide_R-like"/>
    <property type="match status" value="1"/>
</dbReference>
<dbReference type="FunCoup" id="R7TZX6">
    <property type="interactions" value="72"/>
</dbReference>
<feature type="transmembrane region" description="Helical" evidence="5">
    <location>
        <begin position="33"/>
        <end position="56"/>
    </location>
</feature>
<dbReference type="STRING" id="283909.R7TZX6"/>
<feature type="transmembrane region" description="Helical" evidence="5">
    <location>
        <begin position="216"/>
        <end position="240"/>
    </location>
</feature>
<dbReference type="Pfam" id="PF10324">
    <property type="entry name" value="7TM_GPCR_Srw"/>
    <property type="match status" value="1"/>
</dbReference>
<evidence type="ECO:0000256" key="4">
    <source>
        <dbReference type="ARBA" id="ARBA00023136"/>
    </source>
</evidence>
<comment type="subcellular location">
    <subcellularLocation>
        <location evidence="1">Membrane</location>
    </subcellularLocation>
</comment>
<dbReference type="InterPro" id="IPR017452">
    <property type="entry name" value="GPCR_Rhodpsn_7TM"/>
</dbReference>
<dbReference type="EMBL" id="AMQN01010152">
    <property type="status" value="NOT_ANNOTATED_CDS"/>
    <property type="molecule type" value="Genomic_DNA"/>
</dbReference>
<dbReference type="OrthoDB" id="5864054at2759"/>
<reference evidence="9" key="1">
    <citation type="submission" date="2012-12" db="EMBL/GenBank/DDBJ databases">
        <authorList>
            <person name="Hellsten U."/>
            <person name="Grimwood J."/>
            <person name="Chapman J.A."/>
            <person name="Shapiro H."/>
            <person name="Aerts A."/>
            <person name="Otillar R.P."/>
            <person name="Terry A.Y."/>
            <person name="Boore J.L."/>
            <person name="Simakov O."/>
            <person name="Marletaz F."/>
            <person name="Cho S.-J."/>
            <person name="Edsinger-Gonzales E."/>
            <person name="Havlak P."/>
            <person name="Kuo D.-H."/>
            <person name="Larsson T."/>
            <person name="Lv J."/>
            <person name="Arendt D."/>
            <person name="Savage R."/>
            <person name="Osoegawa K."/>
            <person name="de Jong P."/>
            <person name="Lindberg D.R."/>
            <person name="Seaver E.C."/>
            <person name="Weisblat D.A."/>
            <person name="Putnam N.H."/>
            <person name="Grigoriev I.V."/>
            <person name="Rokhsar D.S."/>
        </authorList>
    </citation>
    <scope>NUCLEOTIDE SEQUENCE</scope>
    <source>
        <strain evidence="9">I ESC-2004</strain>
    </source>
</reference>
<feature type="transmembrane region" description="Helical" evidence="5">
    <location>
        <begin position="112"/>
        <end position="136"/>
    </location>
</feature>
<dbReference type="Proteomes" id="UP000014760">
    <property type="component" value="Unassembled WGS sequence"/>
</dbReference>
<protein>
    <recommendedName>
        <fullName evidence="6">G-protein coupled receptors family 1 profile domain-containing protein</fullName>
    </recommendedName>
</protein>
<dbReference type="SUPFAM" id="SSF81321">
    <property type="entry name" value="Family A G protein-coupled receptor-like"/>
    <property type="match status" value="1"/>
</dbReference>
<dbReference type="AlphaFoldDB" id="R7TZX6"/>
<evidence type="ECO:0000259" key="6">
    <source>
        <dbReference type="PROSITE" id="PS50262"/>
    </source>
</evidence>
<accession>R7TZX6</accession>
<feature type="transmembrane region" description="Helical" evidence="5">
    <location>
        <begin position="273"/>
        <end position="298"/>
    </location>
</feature>
<evidence type="ECO:0000256" key="3">
    <source>
        <dbReference type="ARBA" id="ARBA00022989"/>
    </source>
</evidence>
<feature type="transmembrane region" description="Helical" evidence="5">
    <location>
        <begin position="310"/>
        <end position="330"/>
    </location>
</feature>
<dbReference type="PROSITE" id="PS50262">
    <property type="entry name" value="G_PROTEIN_RECEP_F1_2"/>
    <property type="match status" value="1"/>
</dbReference>
<evidence type="ECO:0000256" key="1">
    <source>
        <dbReference type="ARBA" id="ARBA00004370"/>
    </source>
</evidence>
<proteinExistence type="predicted"/>
<keyword evidence="9" id="KW-1185">Reference proteome</keyword>
<feature type="transmembrane region" description="Helical" evidence="5">
    <location>
        <begin position="156"/>
        <end position="176"/>
    </location>
</feature>
<dbReference type="InterPro" id="IPR053219">
    <property type="entry name" value="GPCR_Dmsr-1"/>
</dbReference>
<organism evidence="7">
    <name type="scientific">Capitella teleta</name>
    <name type="common">Polychaete worm</name>
    <dbReference type="NCBI Taxonomy" id="283909"/>
    <lineage>
        <taxon>Eukaryota</taxon>
        <taxon>Metazoa</taxon>
        <taxon>Spiralia</taxon>
        <taxon>Lophotrochozoa</taxon>
        <taxon>Annelida</taxon>
        <taxon>Polychaeta</taxon>
        <taxon>Sedentaria</taxon>
        <taxon>Scolecida</taxon>
        <taxon>Capitellidae</taxon>
        <taxon>Capitella</taxon>
    </lineage>
</organism>
<evidence type="ECO:0000313" key="8">
    <source>
        <dbReference type="EnsemblMetazoa" id="CapteP142791"/>
    </source>
</evidence>
<dbReference type="GO" id="GO:0005886">
    <property type="term" value="C:plasma membrane"/>
    <property type="evidence" value="ECO:0007669"/>
    <property type="project" value="TreeGrafter"/>
</dbReference>
<gene>
    <name evidence="7" type="ORF">CAPTEDRAFT_142791</name>
</gene>
<dbReference type="InterPro" id="IPR000276">
    <property type="entry name" value="GPCR_Rhodpsn"/>
</dbReference>
<dbReference type="PANTHER" id="PTHR46273">
    <property type="entry name" value="MYOSUPPRESSIN RECEPTOR 1, ISOFORM B-RELATED"/>
    <property type="match status" value="1"/>
</dbReference>